<gene>
    <name evidence="2" type="ORF">CDCA_CDCA17G4355</name>
</gene>
<accession>A0AAV9J1X3</accession>
<dbReference type="EMBL" id="JANCYW010000017">
    <property type="protein sequence ID" value="KAK4538330.1"/>
    <property type="molecule type" value="Genomic_DNA"/>
</dbReference>
<dbReference type="Proteomes" id="UP001301350">
    <property type="component" value="Unassembled WGS sequence"/>
</dbReference>
<evidence type="ECO:0008006" key="4">
    <source>
        <dbReference type="Google" id="ProtNLM"/>
    </source>
</evidence>
<organism evidence="2 3">
    <name type="scientific">Cyanidium caldarium</name>
    <name type="common">Red alga</name>
    <dbReference type="NCBI Taxonomy" id="2771"/>
    <lineage>
        <taxon>Eukaryota</taxon>
        <taxon>Rhodophyta</taxon>
        <taxon>Bangiophyceae</taxon>
        <taxon>Cyanidiales</taxon>
        <taxon>Cyanidiaceae</taxon>
        <taxon>Cyanidium</taxon>
    </lineage>
</organism>
<keyword evidence="3" id="KW-1185">Reference proteome</keyword>
<comment type="caution">
    <text evidence="2">The sequence shown here is derived from an EMBL/GenBank/DDBJ whole genome shotgun (WGS) entry which is preliminary data.</text>
</comment>
<sequence length="714" mass="77398">MVSRKANRSAAMVDFPTRPCKVGKTVEPSTATRTAVREKRLRPAQAVQLGSGGGQARGAVAVLEELETQLANRFVQVRLAAAQRLLTHLQLPPPKGVTEGKLALRLRSLMHQVCVLSADPADTQLREVARQLMGVLMQRLTRHREYRPFLASAAARVVAAAASTHAEVARDAFRLLVDLCQHRAPIARGDWRVTLAEPALLGRLAQAWRLWAGIDAADRQAAARNAIGGRRASTIGGKNERVPPALLNQSWMMLYELACACFATTSHAEEIDPRLADVPVGPEQHPQVGAVHPPPPGHVFGVCALPLDRMARPAPLTRRAPDSVSSTAVLAEWVSFFRTCYVFFTEAIVQEQMAPAAAVGCLERCVHFVRTRAVDVGEFRLTAQHLFHKHLRPMTSAGPTVARLALELARLANYPGCCAPVDFAPLIAQGCAYTLLPLVAGECREAVWQQWRQRWLAEASLALEPAEAPLRALTHDLSMLLAHGDEVCIVHLPRIAYSLRSRVSVVLAPADRSTAVCWCFRALRHILTEDTGRRVSPASASRILLALAPFLARPRQGKVLLLALEADVLAELEAALRAGLVRSGGVLPAGLEAALALCLQDPQVVASGRWMPGFFLSLEASMESFVCLCVALLRGVSALPSDPTTTPSLDAGAGSRQRPDSVLAQVAQCVEQRTRRDRSAHIALRRLVHEEVTNGTIHRDIGAHFTACLPGQNP</sequence>
<evidence type="ECO:0000313" key="3">
    <source>
        <dbReference type="Proteomes" id="UP001301350"/>
    </source>
</evidence>
<proteinExistence type="predicted"/>
<dbReference type="AlphaFoldDB" id="A0AAV9J1X3"/>
<protein>
    <recommendedName>
        <fullName evidence="4">Pre-rRNA-processing protein Ipi1 N-terminal domain-containing protein</fullName>
    </recommendedName>
</protein>
<name>A0AAV9J1X3_CYACA</name>
<evidence type="ECO:0000256" key="1">
    <source>
        <dbReference type="SAM" id="MobiDB-lite"/>
    </source>
</evidence>
<evidence type="ECO:0000313" key="2">
    <source>
        <dbReference type="EMBL" id="KAK4538330.1"/>
    </source>
</evidence>
<reference evidence="2 3" key="1">
    <citation type="submission" date="2022-07" db="EMBL/GenBank/DDBJ databases">
        <title>Genome-wide signatures of adaptation to extreme environments.</title>
        <authorList>
            <person name="Cho C.H."/>
            <person name="Yoon H.S."/>
        </authorList>
    </citation>
    <scope>NUCLEOTIDE SEQUENCE [LARGE SCALE GENOMIC DNA]</scope>
    <source>
        <strain evidence="2 3">DBV 063 E5</strain>
    </source>
</reference>
<feature type="region of interest" description="Disordered" evidence="1">
    <location>
        <begin position="641"/>
        <end position="660"/>
    </location>
</feature>